<gene>
    <name evidence="1" type="ORF">F1C12_07160</name>
</gene>
<protein>
    <submittedName>
        <fullName evidence="1">Uncharacterized protein</fullName>
    </submittedName>
</protein>
<reference evidence="2" key="1">
    <citation type="submission" date="2019-09" db="EMBL/GenBank/DDBJ databases">
        <title>Antimicrobial potential of Antarctic Bacteria.</title>
        <authorList>
            <person name="Benaud N."/>
            <person name="Edwards R.J."/>
            <person name="Ferrari B.C."/>
        </authorList>
    </citation>
    <scope>NUCLEOTIDE SEQUENCE [LARGE SCALE GENOMIC DNA]</scope>
    <source>
        <strain evidence="2">INR9</strain>
    </source>
</reference>
<evidence type="ECO:0000313" key="1">
    <source>
        <dbReference type="EMBL" id="QNE34930.1"/>
    </source>
</evidence>
<dbReference type="RefSeq" id="WP_185278102.1">
    <property type="nucleotide sequence ID" value="NZ_CP043641.1"/>
</dbReference>
<dbReference type="KEGG" id="lse:F1C12_07160"/>
<dbReference type="AlphaFoldDB" id="A0A7G6Y8W5"/>
<accession>A0A7G6Y8W5</accession>
<proteinExistence type="predicted"/>
<organism evidence="1 2">
    <name type="scientific">Leifsonia shinshuensis</name>
    <dbReference type="NCBI Taxonomy" id="150026"/>
    <lineage>
        <taxon>Bacteria</taxon>
        <taxon>Bacillati</taxon>
        <taxon>Actinomycetota</taxon>
        <taxon>Actinomycetes</taxon>
        <taxon>Micrococcales</taxon>
        <taxon>Microbacteriaceae</taxon>
        <taxon>Leifsonia</taxon>
    </lineage>
</organism>
<dbReference type="EMBL" id="CP043641">
    <property type="protein sequence ID" value="QNE34930.1"/>
    <property type="molecule type" value="Genomic_DNA"/>
</dbReference>
<name>A0A7G6Y8W5_9MICO</name>
<evidence type="ECO:0000313" key="2">
    <source>
        <dbReference type="Proteomes" id="UP000515511"/>
    </source>
</evidence>
<sequence length="91" mass="9413">MGDDALSSFVAVFLYPDESAPSVSRRLPIVGAGPPAVIRAAAPFEGVAAVDVFRLVDASAWPEAAAYLYEGTVPGTVEDGEGVEQMSTPDD</sequence>
<dbReference type="Proteomes" id="UP000515511">
    <property type="component" value="Chromosome"/>
</dbReference>